<comment type="caution">
    <text evidence="3">The sequence shown here is derived from an EMBL/GenBank/DDBJ whole genome shotgun (WGS) entry which is preliminary data.</text>
</comment>
<evidence type="ECO:0000256" key="1">
    <source>
        <dbReference type="SAM" id="Phobius"/>
    </source>
</evidence>
<sequence>MKNIVIQFYIVAFFILSSVTMVAQTPGDTDGTADGLEGTDAPAAPIDDYLLPMALVAIFAGYKYSKNTAQKTV</sequence>
<keyword evidence="1" id="KW-0812">Transmembrane</keyword>
<dbReference type="RefSeq" id="WP_144894171.1">
    <property type="nucleotide sequence ID" value="NZ_VLKO01000014.1"/>
</dbReference>
<feature type="chain" id="PRO_5046171349" evidence="2">
    <location>
        <begin position="24"/>
        <end position="73"/>
    </location>
</feature>
<evidence type="ECO:0000313" key="4">
    <source>
        <dbReference type="Proteomes" id="UP000317519"/>
    </source>
</evidence>
<protein>
    <submittedName>
        <fullName evidence="3">Uncharacterized protein</fullName>
    </submittedName>
</protein>
<feature type="signal peptide" evidence="2">
    <location>
        <begin position="1"/>
        <end position="23"/>
    </location>
</feature>
<keyword evidence="2" id="KW-0732">Signal</keyword>
<gene>
    <name evidence="3" type="ORF">IQ05_03062</name>
</gene>
<accession>A0ABY3FKJ5</accession>
<reference evidence="3 4" key="1">
    <citation type="journal article" date="2015" name="Stand. Genomic Sci.">
        <title>Genomic Encyclopedia of Bacterial and Archaeal Type Strains, Phase III: the genomes of soil and plant-associated and newly described type strains.</title>
        <authorList>
            <person name="Whitman W.B."/>
            <person name="Woyke T."/>
            <person name="Klenk H.P."/>
            <person name="Zhou Y."/>
            <person name="Lilburn T.G."/>
            <person name="Beck B.J."/>
            <person name="De Vos P."/>
            <person name="Vandamme P."/>
            <person name="Eisen J.A."/>
            <person name="Garrity G."/>
            <person name="Hugenholtz P."/>
            <person name="Kyrpides N.C."/>
        </authorList>
    </citation>
    <scope>NUCLEOTIDE SEQUENCE [LARGE SCALE GENOMIC DNA]</scope>
    <source>
        <strain evidence="3 4">CGMCC 1.6847</strain>
    </source>
</reference>
<dbReference type="Proteomes" id="UP000317519">
    <property type="component" value="Unassembled WGS sequence"/>
</dbReference>
<evidence type="ECO:0000313" key="3">
    <source>
        <dbReference type="EMBL" id="TWH99434.1"/>
    </source>
</evidence>
<dbReference type="EMBL" id="VLKO01000014">
    <property type="protein sequence ID" value="TWH99434.1"/>
    <property type="molecule type" value="Genomic_DNA"/>
</dbReference>
<evidence type="ECO:0000256" key="2">
    <source>
        <dbReference type="SAM" id="SignalP"/>
    </source>
</evidence>
<keyword evidence="4" id="KW-1185">Reference proteome</keyword>
<keyword evidence="1" id="KW-1133">Transmembrane helix</keyword>
<organism evidence="3 4">
    <name type="scientific">Flavobacterium tiangeerense</name>
    <dbReference type="NCBI Taxonomy" id="459471"/>
    <lineage>
        <taxon>Bacteria</taxon>
        <taxon>Pseudomonadati</taxon>
        <taxon>Bacteroidota</taxon>
        <taxon>Flavobacteriia</taxon>
        <taxon>Flavobacteriales</taxon>
        <taxon>Flavobacteriaceae</taxon>
        <taxon>Flavobacterium</taxon>
    </lineage>
</organism>
<name>A0ABY3FKJ5_9FLAO</name>
<keyword evidence="1" id="KW-0472">Membrane</keyword>
<feature type="transmembrane region" description="Helical" evidence="1">
    <location>
        <begin position="48"/>
        <end position="65"/>
    </location>
</feature>
<proteinExistence type="predicted"/>